<organism evidence="7">
    <name type="scientific">marine sediment metagenome</name>
    <dbReference type="NCBI Taxonomy" id="412755"/>
    <lineage>
        <taxon>unclassified sequences</taxon>
        <taxon>metagenomes</taxon>
        <taxon>ecological metagenomes</taxon>
    </lineage>
</organism>
<keyword evidence="4" id="KW-0408">Iron</keyword>
<protein>
    <submittedName>
        <fullName evidence="7">Uncharacterized protein</fullName>
    </submittedName>
</protein>
<dbReference type="Pfam" id="PF01257">
    <property type="entry name" value="2Fe-2S_thioredx"/>
    <property type="match status" value="1"/>
</dbReference>
<accession>X1FUV1</accession>
<dbReference type="Gene3D" id="1.10.10.1590">
    <property type="entry name" value="NADH-quinone oxidoreductase subunit E"/>
    <property type="match status" value="1"/>
</dbReference>
<dbReference type="AlphaFoldDB" id="X1FUV1"/>
<keyword evidence="5" id="KW-0411">Iron-sulfur</keyword>
<dbReference type="InterPro" id="IPR036249">
    <property type="entry name" value="Thioredoxin-like_sf"/>
</dbReference>
<evidence type="ECO:0000256" key="2">
    <source>
        <dbReference type="ARBA" id="ARBA00022714"/>
    </source>
</evidence>
<dbReference type="InterPro" id="IPR002023">
    <property type="entry name" value="NuoE-like"/>
</dbReference>
<dbReference type="CDD" id="cd03064">
    <property type="entry name" value="TRX_Fd_NuoE"/>
    <property type="match status" value="1"/>
</dbReference>
<name>X1FUV1_9ZZZZ</name>
<dbReference type="InterPro" id="IPR042128">
    <property type="entry name" value="NuoE_dom"/>
</dbReference>
<evidence type="ECO:0000256" key="4">
    <source>
        <dbReference type="ARBA" id="ARBA00023004"/>
    </source>
</evidence>
<comment type="cofactor">
    <cofactor evidence="6">
        <name>[2Fe-2S] cluster</name>
        <dbReference type="ChEBI" id="CHEBI:190135"/>
    </cofactor>
</comment>
<dbReference type="FunFam" id="3.40.30.10:FF:000015">
    <property type="entry name" value="NADH-quinone oxidoreductase subunit E"/>
    <property type="match status" value="1"/>
</dbReference>
<reference evidence="7" key="1">
    <citation type="journal article" date="2014" name="Front. Microbiol.">
        <title>High frequency of phylogenetically diverse reductive dehalogenase-homologous genes in deep subseafloor sedimentary metagenomes.</title>
        <authorList>
            <person name="Kawai M."/>
            <person name="Futagami T."/>
            <person name="Toyoda A."/>
            <person name="Takaki Y."/>
            <person name="Nishi S."/>
            <person name="Hori S."/>
            <person name="Arai W."/>
            <person name="Tsubouchi T."/>
            <person name="Morono Y."/>
            <person name="Uchiyama I."/>
            <person name="Ito T."/>
            <person name="Fujiyama A."/>
            <person name="Inagaki F."/>
            <person name="Takami H."/>
        </authorList>
    </citation>
    <scope>NUCLEOTIDE SEQUENCE</scope>
    <source>
        <strain evidence="7">Expedition CK06-06</strain>
    </source>
</reference>
<comment type="caution">
    <text evidence="7">The sequence shown here is derived from an EMBL/GenBank/DDBJ whole genome shotgun (WGS) entry which is preliminary data.</text>
</comment>
<evidence type="ECO:0000256" key="1">
    <source>
        <dbReference type="ARBA" id="ARBA00010643"/>
    </source>
</evidence>
<dbReference type="GO" id="GO:0016491">
    <property type="term" value="F:oxidoreductase activity"/>
    <property type="evidence" value="ECO:0007669"/>
    <property type="project" value="InterPro"/>
</dbReference>
<evidence type="ECO:0000256" key="5">
    <source>
        <dbReference type="ARBA" id="ARBA00023014"/>
    </source>
</evidence>
<dbReference type="NCBIfam" id="NF005722">
    <property type="entry name" value="PRK07539.1-2"/>
    <property type="match status" value="1"/>
</dbReference>
<comment type="similarity">
    <text evidence="1">Belongs to the complex I 24 kDa subunit family.</text>
</comment>
<dbReference type="InterPro" id="IPR028431">
    <property type="entry name" value="NADP_DH_HndA-like"/>
</dbReference>
<gene>
    <name evidence="7" type="ORF">S03H2_35600</name>
</gene>
<dbReference type="PANTHER" id="PTHR43342">
    <property type="entry name" value="NADH-QUINONE OXIDOREDUCTASE, E SUBUNIT"/>
    <property type="match status" value="1"/>
</dbReference>
<dbReference type="Gene3D" id="3.40.30.10">
    <property type="entry name" value="Glutaredoxin"/>
    <property type="match status" value="1"/>
</dbReference>
<dbReference type="PROSITE" id="PS01099">
    <property type="entry name" value="COMPLEX1_24K"/>
    <property type="match status" value="1"/>
</dbReference>
<dbReference type="EMBL" id="BARU01021792">
    <property type="protein sequence ID" value="GAH49431.1"/>
    <property type="molecule type" value="Genomic_DNA"/>
</dbReference>
<keyword evidence="2" id="KW-0001">2Fe-2S</keyword>
<proteinExistence type="inferred from homology"/>
<evidence type="ECO:0000256" key="3">
    <source>
        <dbReference type="ARBA" id="ARBA00022723"/>
    </source>
</evidence>
<keyword evidence="3" id="KW-0479">Metal-binding</keyword>
<dbReference type="SUPFAM" id="SSF52833">
    <property type="entry name" value="Thioredoxin-like"/>
    <property type="match status" value="1"/>
</dbReference>
<dbReference type="PIRSF" id="PIRSF000216">
    <property type="entry name" value="NADH_DH_24kDa"/>
    <property type="match status" value="1"/>
</dbReference>
<dbReference type="InterPro" id="IPR041921">
    <property type="entry name" value="NuoE_N"/>
</dbReference>
<evidence type="ECO:0000313" key="7">
    <source>
        <dbReference type="EMBL" id="GAH49431.1"/>
    </source>
</evidence>
<dbReference type="GO" id="GO:0046872">
    <property type="term" value="F:metal ion binding"/>
    <property type="evidence" value="ECO:0007669"/>
    <property type="project" value="UniProtKB-KW"/>
</dbReference>
<sequence>MKLRNKEKDVIALLSKAQRENKHNYITEDKLKLIAQEAGLSYSEVYGVATFYSLFSLKPRGEYVIRVCDSGPCHLLGLKSIFEVLEKELKIKVGETTDDGRFTLEEASCLGICNEAPAMMINEKVCGNLTPQKIREILRELRKKK</sequence>
<evidence type="ECO:0000256" key="6">
    <source>
        <dbReference type="ARBA" id="ARBA00034078"/>
    </source>
</evidence>
<dbReference type="GO" id="GO:0051537">
    <property type="term" value="F:2 iron, 2 sulfur cluster binding"/>
    <property type="evidence" value="ECO:0007669"/>
    <property type="project" value="UniProtKB-KW"/>
</dbReference>
<dbReference type="PANTHER" id="PTHR43342:SF1">
    <property type="entry name" value="BIFURCATING [FEFE] HYDROGENASE GAMMA SUBUNIT"/>
    <property type="match status" value="1"/>
</dbReference>